<name>E9GJH7_DAPPU</name>
<dbReference type="GO" id="GO:0006508">
    <property type="term" value="P:proteolysis"/>
    <property type="evidence" value="ECO:0000318"/>
    <property type="project" value="GO_Central"/>
</dbReference>
<keyword evidence="2 5" id="KW-0378">Hydrolase</keyword>
<evidence type="ECO:0000256" key="4">
    <source>
        <dbReference type="ARBA" id="ARBA00023157"/>
    </source>
</evidence>
<keyword evidence="3 5" id="KW-0720">Serine protease</keyword>
<organism evidence="7 8">
    <name type="scientific">Daphnia pulex</name>
    <name type="common">Water flea</name>
    <dbReference type="NCBI Taxonomy" id="6669"/>
    <lineage>
        <taxon>Eukaryota</taxon>
        <taxon>Metazoa</taxon>
        <taxon>Ecdysozoa</taxon>
        <taxon>Arthropoda</taxon>
        <taxon>Crustacea</taxon>
        <taxon>Branchiopoda</taxon>
        <taxon>Diplostraca</taxon>
        <taxon>Cladocera</taxon>
        <taxon>Anomopoda</taxon>
        <taxon>Daphniidae</taxon>
        <taxon>Daphnia</taxon>
    </lineage>
</organism>
<keyword evidence="4" id="KW-1015">Disulfide bond</keyword>
<dbReference type="PRINTS" id="PR00722">
    <property type="entry name" value="CHYMOTRYPSIN"/>
</dbReference>
<dbReference type="eggNOG" id="KOG3627">
    <property type="taxonomic scope" value="Eukaryota"/>
</dbReference>
<evidence type="ECO:0000259" key="6">
    <source>
        <dbReference type="PROSITE" id="PS50240"/>
    </source>
</evidence>
<evidence type="ECO:0000256" key="1">
    <source>
        <dbReference type="ARBA" id="ARBA00022670"/>
    </source>
</evidence>
<sequence length="232" mass="24433">MALRFSSVRHQPTRFDTHRIVGGVDAAKNAWPGIVGLRMKGRFFCGGSLIAPTKILTAAHCLTGIKRADIPNLTVDLGMHVQSPSDAQANDIAIITLSSPVTYTSTISPVCLANSNDQFADQEATIIGWGTTSEGGSLPSVLQQATVKVTANAQCKTSYSTLAASMLCAAAPGKDTCQGDSGGPLLVRSAPGSQWTQAGIVSFGVGCARPEFPGVYTRVSSHGRWIWIHTQF</sequence>
<evidence type="ECO:0000256" key="5">
    <source>
        <dbReference type="RuleBase" id="RU363034"/>
    </source>
</evidence>
<dbReference type="Gene3D" id="2.40.10.10">
    <property type="entry name" value="Trypsin-like serine proteases"/>
    <property type="match status" value="3"/>
</dbReference>
<dbReference type="Pfam" id="PF00089">
    <property type="entry name" value="Trypsin"/>
    <property type="match status" value="1"/>
</dbReference>
<dbReference type="InParanoid" id="E9GJH7"/>
<dbReference type="SMART" id="SM00020">
    <property type="entry name" value="Tryp_SPc"/>
    <property type="match status" value="1"/>
</dbReference>
<feature type="domain" description="Peptidase S1" evidence="6">
    <location>
        <begin position="20"/>
        <end position="232"/>
    </location>
</feature>
<dbReference type="OrthoDB" id="6380398at2759"/>
<dbReference type="GO" id="GO:0005615">
    <property type="term" value="C:extracellular space"/>
    <property type="evidence" value="ECO:0000318"/>
    <property type="project" value="GO_Central"/>
</dbReference>
<dbReference type="CDD" id="cd00190">
    <property type="entry name" value="Tryp_SPc"/>
    <property type="match status" value="1"/>
</dbReference>
<dbReference type="InterPro" id="IPR001254">
    <property type="entry name" value="Trypsin_dom"/>
</dbReference>
<dbReference type="PhylomeDB" id="E9GJH7"/>
<dbReference type="MEROPS" id="S01.B43"/>
<dbReference type="PANTHER" id="PTHR24252:SF7">
    <property type="entry name" value="HYALIN"/>
    <property type="match status" value="1"/>
</dbReference>
<dbReference type="PROSITE" id="PS00134">
    <property type="entry name" value="TRYPSIN_HIS"/>
    <property type="match status" value="1"/>
</dbReference>
<dbReference type="InterPro" id="IPR033116">
    <property type="entry name" value="TRYPSIN_SER"/>
</dbReference>
<dbReference type="PANTHER" id="PTHR24252">
    <property type="entry name" value="ACROSIN-RELATED"/>
    <property type="match status" value="1"/>
</dbReference>
<accession>E9GJH7</accession>
<gene>
    <name evidence="7" type="ORF">DAPPUDRAFT_188210</name>
</gene>
<dbReference type="InterPro" id="IPR043504">
    <property type="entry name" value="Peptidase_S1_PA_chymotrypsin"/>
</dbReference>
<keyword evidence="8" id="KW-1185">Reference proteome</keyword>
<dbReference type="GO" id="GO:0004252">
    <property type="term" value="F:serine-type endopeptidase activity"/>
    <property type="evidence" value="ECO:0000318"/>
    <property type="project" value="GO_Central"/>
</dbReference>
<dbReference type="PROSITE" id="PS50240">
    <property type="entry name" value="TRYPSIN_DOM"/>
    <property type="match status" value="1"/>
</dbReference>
<dbReference type="PROSITE" id="PS00135">
    <property type="entry name" value="TRYPSIN_SER"/>
    <property type="match status" value="1"/>
</dbReference>
<dbReference type="AlphaFoldDB" id="E9GJH7"/>
<dbReference type="SUPFAM" id="SSF50494">
    <property type="entry name" value="Trypsin-like serine proteases"/>
    <property type="match status" value="1"/>
</dbReference>
<dbReference type="InterPro" id="IPR009003">
    <property type="entry name" value="Peptidase_S1_PA"/>
</dbReference>
<proteinExistence type="predicted"/>
<protein>
    <recommendedName>
        <fullName evidence="6">Peptidase S1 domain-containing protein</fullName>
    </recommendedName>
</protein>
<dbReference type="InterPro" id="IPR018114">
    <property type="entry name" value="TRYPSIN_HIS"/>
</dbReference>
<evidence type="ECO:0000313" key="8">
    <source>
        <dbReference type="Proteomes" id="UP000000305"/>
    </source>
</evidence>
<keyword evidence="1 5" id="KW-0645">Protease</keyword>
<evidence type="ECO:0000256" key="3">
    <source>
        <dbReference type="ARBA" id="ARBA00022825"/>
    </source>
</evidence>
<dbReference type="HOGENOM" id="CLU_006842_7_6_1"/>
<dbReference type="FunFam" id="2.40.10.10:FF:000006">
    <property type="entry name" value="Serine proteinase stubble"/>
    <property type="match status" value="1"/>
</dbReference>
<evidence type="ECO:0000256" key="2">
    <source>
        <dbReference type="ARBA" id="ARBA00022801"/>
    </source>
</evidence>
<dbReference type="EMBL" id="GL732547">
    <property type="protein sequence ID" value="EFX80463.1"/>
    <property type="molecule type" value="Genomic_DNA"/>
</dbReference>
<reference evidence="7 8" key="1">
    <citation type="journal article" date="2011" name="Science">
        <title>The ecoresponsive genome of Daphnia pulex.</title>
        <authorList>
            <person name="Colbourne J.K."/>
            <person name="Pfrender M.E."/>
            <person name="Gilbert D."/>
            <person name="Thomas W.K."/>
            <person name="Tucker A."/>
            <person name="Oakley T.H."/>
            <person name="Tokishita S."/>
            <person name="Aerts A."/>
            <person name="Arnold G.J."/>
            <person name="Basu M.K."/>
            <person name="Bauer D.J."/>
            <person name="Caceres C.E."/>
            <person name="Carmel L."/>
            <person name="Casola C."/>
            <person name="Choi J.H."/>
            <person name="Detter J.C."/>
            <person name="Dong Q."/>
            <person name="Dusheyko S."/>
            <person name="Eads B.D."/>
            <person name="Frohlich T."/>
            <person name="Geiler-Samerotte K.A."/>
            <person name="Gerlach D."/>
            <person name="Hatcher P."/>
            <person name="Jogdeo S."/>
            <person name="Krijgsveld J."/>
            <person name="Kriventseva E.V."/>
            <person name="Kultz D."/>
            <person name="Laforsch C."/>
            <person name="Lindquist E."/>
            <person name="Lopez J."/>
            <person name="Manak J.R."/>
            <person name="Muller J."/>
            <person name="Pangilinan J."/>
            <person name="Patwardhan R.P."/>
            <person name="Pitluck S."/>
            <person name="Pritham E.J."/>
            <person name="Rechtsteiner A."/>
            <person name="Rho M."/>
            <person name="Rogozin I.B."/>
            <person name="Sakarya O."/>
            <person name="Salamov A."/>
            <person name="Schaack S."/>
            <person name="Shapiro H."/>
            <person name="Shiga Y."/>
            <person name="Skalitzky C."/>
            <person name="Smith Z."/>
            <person name="Souvorov A."/>
            <person name="Sung W."/>
            <person name="Tang Z."/>
            <person name="Tsuchiya D."/>
            <person name="Tu H."/>
            <person name="Vos H."/>
            <person name="Wang M."/>
            <person name="Wolf Y.I."/>
            <person name="Yamagata H."/>
            <person name="Yamada T."/>
            <person name="Ye Y."/>
            <person name="Shaw J.R."/>
            <person name="Andrews J."/>
            <person name="Crease T.J."/>
            <person name="Tang H."/>
            <person name="Lucas S.M."/>
            <person name="Robertson H.M."/>
            <person name="Bork P."/>
            <person name="Koonin E.V."/>
            <person name="Zdobnov E.M."/>
            <person name="Grigoriev I.V."/>
            <person name="Lynch M."/>
            <person name="Boore J.L."/>
        </authorList>
    </citation>
    <scope>NUCLEOTIDE SEQUENCE [LARGE SCALE GENOMIC DNA]</scope>
</reference>
<dbReference type="Proteomes" id="UP000000305">
    <property type="component" value="Unassembled WGS sequence"/>
</dbReference>
<evidence type="ECO:0000313" key="7">
    <source>
        <dbReference type="EMBL" id="EFX80463.1"/>
    </source>
</evidence>
<dbReference type="KEGG" id="dpx:DAPPUDRAFT_188210"/>
<dbReference type="InterPro" id="IPR001314">
    <property type="entry name" value="Peptidase_S1A"/>
</dbReference>